<protein>
    <submittedName>
        <fullName evidence="3">Uncharacterized protein</fullName>
    </submittedName>
</protein>
<feature type="compositionally biased region" description="Low complexity" evidence="2">
    <location>
        <begin position="388"/>
        <end position="405"/>
    </location>
</feature>
<keyword evidence="1" id="KW-0175">Coiled coil</keyword>
<evidence type="ECO:0000256" key="1">
    <source>
        <dbReference type="SAM" id="Coils"/>
    </source>
</evidence>
<sequence length="760" mass="80883">MRGAAPSRAVEAPGNFDSAVARPAADISPEEDIVEARWSAGDFIGGGPLDPVVRLPYGVVAELRAAAGLVFLGEVDRCRVPADVAFVTDSSLKGHAVCRACVRPDEVLEATRWKERQRFVAAGAPVDPDDAISAGRTTGLLDGGGDFDVDSRPQLRRAVARRRRVELEIGAPPAALSEELLGPRRWRRRVPGEFNAADLGSPAADRGELLPARYRLVLAAPRPEPGPILSADVVGGARGPAPGAWMGPLHFLAATFFGARLGERPAKRASDVLCRSFAEVPNVTSLAWVFGVLWSLGSSGASSSGSTSSSPCARWEPAGGLREPGPADRLLVGFTRQLLLGRSLRWARRACALSARAAAAWGCRARFGILSERRPEAGRRRPPRVPRAEAAATRQRRAASAARADAPLEGQGRAPGDRLRLARLRPATRGAYAAAVAELEGYAPSMGLRLGAVDSADNAVNVCCEALFFAGEPMYLAKTALYGLREIRGQSAARPHFLKSKDALGGWAVKRPASTRLPPPSDAALLLVMQVAGGSLPQGERIWARPWWPRDPPEMESGVRGEAAVPVPRSLLQELLDDDCCPLHLRLGIAQSLAAAQRAAPAAAAAAGGAQTCPGAAGLVGLGGYCVGLVAGCLHLPEVLATRACGRELLQWVARRGAEGEGHAAFRQVRDRMRARLWMWRVAALTGGTSDEGMFETRARSFANGALRARMQADLEALKARTEAEVQQVRESVAHMQELRQEGHKAQTQLIVAPKDMMDK</sequence>
<feature type="compositionally biased region" description="Low complexity" evidence="2">
    <location>
        <begin position="301"/>
        <end position="310"/>
    </location>
</feature>
<evidence type="ECO:0000313" key="4">
    <source>
        <dbReference type="Proteomes" id="UP001189429"/>
    </source>
</evidence>
<evidence type="ECO:0000256" key="2">
    <source>
        <dbReference type="SAM" id="MobiDB-lite"/>
    </source>
</evidence>
<dbReference type="EMBL" id="CAUYUJ010014852">
    <property type="protein sequence ID" value="CAK0846871.1"/>
    <property type="molecule type" value="Genomic_DNA"/>
</dbReference>
<accession>A0ABN9TLL4</accession>
<gene>
    <name evidence="3" type="ORF">PCOR1329_LOCUS40250</name>
</gene>
<keyword evidence="4" id="KW-1185">Reference proteome</keyword>
<evidence type="ECO:0000313" key="3">
    <source>
        <dbReference type="EMBL" id="CAK0846871.1"/>
    </source>
</evidence>
<proteinExistence type="predicted"/>
<feature type="coiled-coil region" evidence="1">
    <location>
        <begin position="708"/>
        <end position="739"/>
    </location>
</feature>
<organism evidence="3 4">
    <name type="scientific">Prorocentrum cordatum</name>
    <dbReference type="NCBI Taxonomy" id="2364126"/>
    <lineage>
        <taxon>Eukaryota</taxon>
        <taxon>Sar</taxon>
        <taxon>Alveolata</taxon>
        <taxon>Dinophyceae</taxon>
        <taxon>Prorocentrales</taxon>
        <taxon>Prorocentraceae</taxon>
        <taxon>Prorocentrum</taxon>
    </lineage>
</organism>
<reference evidence="3" key="1">
    <citation type="submission" date="2023-10" db="EMBL/GenBank/DDBJ databases">
        <authorList>
            <person name="Chen Y."/>
            <person name="Shah S."/>
            <person name="Dougan E. K."/>
            <person name="Thang M."/>
            <person name="Chan C."/>
        </authorList>
    </citation>
    <scope>NUCLEOTIDE SEQUENCE [LARGE SCALE GENOMIC DNA]</scope>
</reference>
<comment type="caution">
    <text evidence="3">The sequence shown here is derived from an EMBL/GenBank/DDBJ whole genome shotgun (WGS) entry which is preliminary data.</text>
</comment>
<feature type="region of interest" description="Disordered" evidence="2">
    <location>
        <begin position="374"/>
        <end position="417"/>
    </location>
</feature>
<dbReference type="Proteomes" id="UP001189429">
    <property type="component" value="Unassembled WGS sequence"/>
</dbReference>
<feature type="region of interest" description="Disordered" evidence="2">
    <location>
        <begin position="301"/>
        <end position="321"/>
    </location>
</feature>
<name>A0ABN9TLL4_9DINO</name>